<protein>
    <submittedName>
        <fullName evidence="1">Uncharacterized protein</fullName>
    </submittedName>
</protein>
<proteinExistence type="predicted"/>
<name>A0A087G0M9_ARAAL</name>
<keyword evidence="2" id="KW-1185">Reference proteome</keyword>
<sequence length="122" mass="12671">RRSACVAPEAGGLTCAASSTCSGAASIVCGGGGRSFLTLRAVRGVEKLRACGLNRLIDPRGPPFLRAVVRTFSLPLKVVFSLSCFAVFSRSVFSMFFTSAMSVEAVAAVSMSGCDAEELLLL</sequence>
<gene>
    <name evidence="1" type="ORF">AALP_AAs48952U000100</name>
</gene>
<feature type="non-terminal residue" evidence="1">
    <location>
        <position position="1"/>
    </location>
</feature>
<reference evidence="2" key="1">
    <citation type="journal article" date="2015" name="Nat. Plants">
        <title>Genome expansion of Arabis alpina linked with retrotransposition and reduced symmetric DNA methylation.</title>
        <authorList>
            <person name="Willing E.M."/>
            <person name="Rawat V."/>
            <person name="Mandakova T."/>
            <person name="Maumus F."/>
            <person name="James G.V."/>
            <person name="Nordstroem K.J."/>
            <person name="Becker C."/>
            <person name="Warthmann N."/>
            <person name="Chica C."/>
            <person name="Szarzynska B."/>
            <person name="Zytnicki M."/>
            <person name="Albani M.C."/>
            <person name="Kiefer C."/>
            <person name="Bergonzi S."/>
            <person name="Castaings L."/>
            <person name="Mateos J.L."/>
            <person name="Berns M.C."/>
            <person name="Bujdoso N."/>
            <person name="Piofczyk T."/>
            <person name="de Lorenzo L."/>
            <person name="Barrero-Sicilia C."/>
            <person name="Mateos I."/>
            <person name="Piednoel M."/>
            <person name="Hagmann J."/>
            <person name="Chen-Min-Tao R."/>
            <person name="Iglesias-Fernandez R."/>
            <person name="Schuster S.C."/>
            <person name="Alonso-Blanco C."/>
            <person name="Roudier F."/>
            <person name="Carbonero P."/>
            <person name="Paz-Ares J."/>
            <person name="Davis S.J."/>
            <person name="Pecinka A."/>
            <person name="Quesneville H."/>
            <person name="Colot V."/>
            <person name="Lysak M.A."/>
            <person name="Weigel D."/>
            <person name="Coupland G."/>
            <person name="Schneeberger K."/>
        </authorList>
    </citation>
    <scope>NUCLEOTIDE SEQUENCE [LARGE SCALE GENOMIC DNA]</scope>
    <source>
        <strain evidence="2">cv. Pajares</strain>
    </source>
</reference>
<organism evidence="1 2">
    <name type="scientific">Arabis alpina</name>
    <name type="common">Alpine rock-cress</name>
    <dbReference type="NCBI Taxonomy" id="50452"/>
    <lineage>
        <taxon>Eukaryota</taxon>
        <taxon>Viridiplantae</taxon>
        <taxon>Streptophyta</taxon>
        <taxon>Embryophyta</taxon>
        <taxon>Tracheophyta</taxon>
        <taxon>Spermatophyta</taxon>
        <taxon>Magnoliopsida</taxon>
        <taxon>eudicotyledons</taxon>
        <taxon>Gunneridae</taxon>
        <taxon>Pentapetalae</taxon>
        <taxon>rosids</taxon>
        <taxon>malvids</taxon>
        <taxon>Brassicales</taxon>
        <taxon>Brassicaceae</taxon>
        <taxon>Arabideae</taxon>
        <taxon>Arabis</taxon>
    </lineage>
</organism>
<dbReference type="AlphaFoldDB" id="A0A087G0M9"/>
<evidence type="ECO:0000313" key="1">
    <source>
        <dbReference type="EMBL" id="KFK23431.1"/>
    </source>
</evidence>
<evidence type="ECO:0000313" key="2">
    <source>
        <dbReference type="Proteomes" id="UP000029120"/>
    </source>
</evidence>
<dbReference type="EMBL" id="KL979241">
    <property type="protein sequence ID" value="KFK23431.1"/>
    <property type="molecule type" value="Genomic_DNA"/>
</dbReference>
<dbReference type="Proteomes" id="UP000029120">
    <property type="component" value="Unassembled WGS sequence"/>
</dbReference>
<accession>A0A087G0M9</accession>
<feature type="non-terminal residue" evidence="1">
    <location>
        <position position="122"/>
    </location>
</feature>